<feature type="compositionally biased region" description="Gly residues" evidence="1">
    <location>
        <begin position="131"/>
        <end position="150"/>
    </location>
</feature>
<dbReference type="EMBL" id="AUSU01009706">
    <property type="protein sequence ID" value="EPS57920.1"/>
    <property type="molecule type" value="Genomic_DNA"/>
</dbReference>
<feature type="non-terminal residue" evidence="2">
    <location>
        <position position="178"/>
    </location>
</feature>
<reference evidence="2 3" key="1">
    <citation type="journal article" date="2013" name="BMC Genomics">
        <title>The miniature genome of a carnivorous plant Genlisea aurea contains a low number of genes and short non-coding sequences.</title>
        <authorList>
            <person name="Leushkin E.V."/>
            <person name="Sutormin R.A."/>
            <person name="Nabieva E.R."/>
            <person name="Penin A.A."/>
            <person name="Kondrashov A.S."/>
            <person name="Logacheva M.D."/>
        </authorList>
    </citation>
    <scope>NUCLEOTIDE SEQUENCE [LARGE SCALE GENOMIC DNA]</scope>
</reference>
<dbReference type="AlphaFoldDB" id="S8BTM8"/>
<evidence type="ECO:0000313" key="3">
    <source>
        <dbReference type="Proteomes" id="UP000015453"/>
    </source>
</evidence>
<protein>
    <submittedName>
        <fullName evidence="2">Uncharacterized protein</fullName>
    </submittedName>
</protein>
<evidence type="ECO:0000256" key="1">
    <source>
        <dbReference type="SAM" id="MobiDB-lite"/>
    </source>
</evidence>
<keyword evidence="3" id="KW-1185">Reference proteome</keyword>
<organism evidence="2 3">
    <name type="scientific">Genlisea aurea</name>
    <dbReference type="NCBI Taxonomy" id="192259"/>
    <lineage>
        <taxon>Eukaryota</taxon>
        <taxon>Viridiplantae</taxon>
        <taxon>Streptophyta</taxon>
        <taxon>Embryophyta</taxon>
        <taxon>Tracheophyta</taxon>
        <taxon>Spermatophyta</taxon>
        <taxon>Magnoliopsida</taxon>
        <taxon>eudicotyledons</taxon>
        <taxon>Gunneridae</taxon>
        <taxon>Pentapetalae</taxon>
        <taxon>asterids</taxon>
        <taxon>lamiids</taxon>
        <taxon>Lamiales</taxon>
        <taxon>Lentibulariaceae</taxon>
        <taxon>Genlisea</taxon>
    </lineage>
</organism>
<sequence>MAAVLRSNPSLDAASAAVSQFKSFVTIVQAGSRFKRCRSMLDYCNNNISPSFISGSPFHFTLFKPLSVRGDYPETAISLLQFLRSRTTLLSSGSHGDPPEVWHPPGAGVDGIIVRPGVKFIQVSDTDTSSGGSGGGYGSGRKDGSWGGSNLGPNFPTPKEICKGLDEYVIGQDRAKKV</sequence>
<accession>S8BTM8</accession>
<gene>
    <name evidence="2" type="ORF">M569_16898</name>
</gene>
<name>S8BTM8_9LAMI</name>
<comment type="caution">
    <text evidence="2">The sequence shown here is derived from an EMBL/GenBank/DDBJ whole genome shotgun (WGS) entry which is preliminary data.</text>
</comment>
<evidence type="ECO:0000313" key="2">
    <source>
        <dbReference type="EMBL" id="EPS57920.1"/>
    </source>
</evidence>
<feature type="region of interest" description="Disordered" evidence="1">
    <location>
        <begin position="123"/>
        <end position="160"/>
    </location>
</feature>
<dbReference type="Proteomes" id="UP000015453">
    <property type="component" value="Unassembled WGS sequence"/>
</dbReference>
<dbReference type="OrthoDB" id="1750887at2759"/>
<proteinExistence type="predicted"/>